<proteinExistence type="predicted"/>
<evidence type="ECO:0000256" key="1">
    <source>
        <dbReference type="ARBA" id="ARBA00022450"/>
    </source>
</evidence>
<evidence type="ECO:0000313" key="6">
    <source>
        <dbReference type="Proteomes" id="UP000646749"/>
    </source>
</evidence>
<dbReference type="InterPro" id="IPR006162">
    <property type="entry name" value="Ppantetheine_attach_site"/>
</dbReference>
<keyword evidence="6" id="KW-1185">Reference proteome</keyword>
<dbReference type="SUPFAM" id="SSF47336">
    <property type="entry name" value="ACP-like"/>
    <property type="match status" value="1"/>
</dbReference>
<dbReference type="InterPro" id="IPR020806">
    <property type="entry name" value="PKS_PP-bd"/>
</dbReference>
<organism evidence="5 6">
    <name type="scientific">Plantactinospora endophytica</name>
    <dbReference type="NCBI Taxonomy" id="673535"/>
    <lineage>
        <taxon>Bacteria</taxon>
        <taxon>Bacillati</taxon>
        <taxon>Actinomycetota</taxon>
        <taxon>Actinomycetes</taxon>
        <taxon>Micromonosporales</taxon>
        <taxon>Micromonosporaceae</taxon>
        <taxon>Plantactinospora</taxon>
    </lineage>
</organism>
<dbReference type="PROSITE" id="PS50075">
    <property type="entry name" value="CARRIER"/>
    <property type="match status" value="1"/>
</dbReference>
<dbReference type="EMBL" id="BONW01000004">
    <property type="protein sequence ID" value="GIG86281.1"/>
    <property type="molecule type" value="Genomic_DNA"/>
</dbReference>
<evidence type="ECO:0000256" key="3">
    <source>
        <dbReference type="SAM" id="MobiDB-lite"/>
    </source>
</evidence>
<dbReference type="PANTHER" id="PTHR45527">
    <property type="entry name" value="NONRIBOSOMAL PEPTIDE SYNTHETASE"/>
    <property type="match status" value="1"/>
</dbReference>
<evidence type="ECO:0000259" key="4">
    <source>
        <dbReference type="PROSITE" id="PS50075"/>
    </source>
</evidence>
<evidence type="ECO:0000256" key="2">
    <source>
        <dbReference type="ARBA" id="ARBA00022553"/>
    </source>
</evidence>
<evidence type="ECO:0000313" key="5">
    <source>
        <dbReference type="EMBL" id="GIG86281.1"/>
    </source>
</evidence>
<gene>
    <name evidence="5" type="ORF">Pen02_12170</name>
</gene>
<dbReference type="PROSITE" id="PS00012">
    <property type="entry name" value="PHOSPHOPANTETHEINE"/>
    <property type="match status" value="1"/>
</dbReference>
<dbReference type="Pfam" id="PF00550">
    <property type="entry name" value="PP-binding"/>
    <property type="match status" value="1"/>
</dbReference>
<dbReference type="InterPro" id="IPR036736">
    <property type="entry name" value="ACP-like_sf"/>
</dbReference>
<dbReference type="Proteomes" id="UP000646749">
    <property type="component" value="Unassembled WGS sequence"/>
</dbReference>
<reference evidence="5 6" key="1">
    <citation type="submission" date="2021-01" db="EMBL/GenBank/DDBJ databases">
        <title>Whole genome shotgun sequence of Plantactinospora endophytica NBRC 110450.</title>
        <authorList>
            <person name="Komaki H."/>
            <person name="Tamura T."/>
        </authorList>
    </citation>
    <scope>NUCLEOTIDE SEQUENCE [LARGE SCALE GENOMIC DNA]</scope>
    <source>
        <strain evidence="5 6">NBRC 110450</strain>
    </source>
</reference>
<name>A0ABQ4DW43_9ACTN</name>
<accession>A0ABQ4DW43</accession>
<feature type="compositionally biased region" description="Basic and acidic residues" evidence="3">
    <location>
        <begin position="90"/>
        <end position="99"/>
    </location>
</feature>
<keyword evidence="1" id="KW-0596">Phosphopantetheine</keyword>
<dbReference type="Gene3D" id="1.10.1200.10">
    <property type="entry name" value="ACP-like"/>
    <property type="match status" value="1"/>
</dbReference>
<dbReference type="InterPro" id="IPR009081">
    <property type="entry name" value="PP-bd_ACP"/>
</dbReference>
<sequence>MDRPGPVTGEDLVALVVSAFRTHLPAEEPVDADTDFFDAGGNSVTAARVVARLRHELDVRLSIRDMFGNPTARSLAERLGRLSESATPDPGRRARRPADGRSITR</sequence>
<protein>
    <recommendedName>
        <fullName evidence="4">Carrier domain-containing protein</fullName>
    </recommendedName>
</protein>
<comment type="caution">
    <text evidence="5">The sequence shown here is derived from an EMBL/GenBank/DDBJ whole genome shotgun (WGS) entry which is preliminary data.</text>
</comment>
<feature type="region of interest" description="Disordered" evidence="3">
    <location>
        <begin position="78"/>
        <end position="105"/>
    </location>
</feature>
<feature type="domain" description="Carrier" evidence="4">
    <location>
        <begin position="7"/>
        <end position="83"/>
    </location>
</feature>
<dbReference type="SMART" id="SM00823">
    <property type="entry name" value="PKS_PP"/>
    <property type="match status" value="1"/>
</dbReference>
<keyword evidence="2" id="KW-0597">Phosphoprotein</keyword>
<dbReference type="PANTHER" id="PTHR45527:SF1">
    <property type="entry name" value="FATTY ACID SYNTHASE"/>
    <property type="match status" value="1"/>
</dbReference>